<name>A0AA40CET2_9PEZI</name>
<protein>
    <submittedName>
        <fullName evidence="2">Uncharacterized protein</fullName>
    </submittedName>
</protein>
<proteinExistence type="predicted"/>
<dbReference type="Proteomes" id="UP001174934">
    <property type="component" value="Unassembled WGS sequence"/>
</dbReference>
<evidence type="ECO:0000313" key="2">
    <source>
        <dbReference type="EMBL" id="KAK0635615.1"/>
    </source>
</evidence>
<reference evidence="2" key="1">
    <citation type="submission" date="2023-06" db="EMBL/GenBank/DDBJ databases">
        <title>Genome-scale phylogeny and comparative genomics of the fungal order Sordariales.</title>
        <authorList>
            <consortium name="Lawrence Berkeley National Laboratory"/>
            <person name="Hensen N."/>
            <person name="Bonometti L."/>
            <person name="Westerberg I."/>
            <person name="Brannstrom I.O."/>
            <person name="Guillou S."/>
            <person name="Cros-Aarteil S."/>
            <person name="Calhoun S."/>
            <person name="Haridas S."/>
            <person name="Kuo A."/>
            <person name="Mondo S."/>
            <person name="Pangilinan J."/>
            <person name="Riley R."/>
            <person name="LaButti K."/>
            <person name="Andreopoulos B."/>
            <person name="Lipzen A."/>
            <person name="Chen C."/>
            <person name="Yanf M."/>
            <person name="Daum C."/>
            <person name="Ng V."/>
            <person name="Clum A."/>
            <person name="Steindorff A."/>
            <person name="Ohm R."/>
            <person name="Martin F."/>
            <person name="Silar P."/>
            <person name="Natvig D."/>
            <person name="Lalanne C."/>
            <person name="Gautier V."/>
            <person name="Ament-velasquez S.L."/>
            <person name="Kruys A."/>
            <person name="Hutchinson M.I."/>
            <person name="Powell A.J."/>
            <person name="Barry K."/>
            <person name="Miller A.N."/>
            <person name="Grigoriev I.V."/>
            <person name="Debuchy R."/>
            <person name="Gladieux P."/>
            <person name="Thoren M.H."/>
            <person name="Johannesson H."/>
        </authorList>
    </citation>
    <scope>NUCLEOTIDE SEQUENCE</scope>
    <source>
        <strain evidence="2">SMH3391-2</strain>
    </source>
</reference>
<keyword evidence="3" id="KW-1185">Reference proteome</keyword>
<accession>A0AA40CET2</accession>
<keyword evidence="1" id="KW-1133">Transmembrane helix</keyword>
<evidence type="ECO:0000313" key="3">
    <source>
        <dbReference type="Proteomes" id="UP001174934"/>
    </source>
</evidence>
<gene>
    <name evidence="2" type="ORF">B0T17DRAFT_50389</name>
</gene>
<keyword evidence="1" id="KW-0812">Transmembrane</keyword>
<organism evidence="2 3">
    <name type="scientific">Bombardia bombarda</name>
    <dbReference type="NCBI Taxonomy" id="252184"/>
    <lineage>
        <taxon>Eukaryota</taxon>
        <taxon>Fungi</taxon>
        <taxon>Dikarya</taxon>
        <taxon>Ascomycota</taxon>
        <taxon>Pezizomycotina</taxon>
        <taxon>Sordariomycetes</taxon>
        <taxon>Sordariomycetidae</taxon>
        <taxon>Sordariales</taxon>
        <taxon>Lasiosphaeriaceae</taxon>
        <taxon>Bombardia</taxon>
    </lineage>
</organism>
<keyword evidence="1" id="KW-0472">Membrane</keyword>
<dbReference type="AlphaFoldDB" id="A0AA40CET2"/>
<dbReference type="EMBL" id="JAULSR010000001">
    <property type="protein sequence ID" value="KAK0635615.1"/>
    <property type="molecule type" value="Genomic_DNA"/>
</dbReference>
<comment type="caution">
    <text evidence="2">The sequence shown here is derived from an EMBL/GenBank/DDBJ whole genome shotgun (WGS) entry which is preliminary data.</text>
</comment>
<sequence length="118" mass="13484">MEIDGVYSEPTCILAFASSYRLAVRYRLIVSVTGTSILCFLFLVSFFLFVSFLFFSVFFCFPKYCSLISRGRAIKIFTQVGYISKKEAMYNFHTLNPQIHNKGGLHHLFQGQEQGGLL</sequence>
<evidence type="ECO:0000256" key="1">
    <source>
        <dbReference type="SAM" id="Phobius"/>
    </source>
</evidence>
<feature type="transmembrane region" description="Helical" evidence="1">
    <location>
        <begin position="28"/>
        <end position="61"/>
    </location>
</feature>